<evidence type="ECO:0000313" key="1">
    <source>
        <dbReference type="EMBL" id="RCK56428.1"/>
    </source>
</evidence>
<accession>A0A367XS42</accession>
<sequence>MSPQNIVSVASGFCIDLKKASELKIGDKCFDIHGKEHTITRLEYSRGSLLRLSEHLPRSEVIQNTFVGFDADVLLNFVVRTSLGSDPHLKDGAVVHGVFTPCSKMFRVDDSELIRFLESHSSDLERCGTHCRPAFSPQRLHVPQEVLDQHPDLLEELPPAQFFMKGGYLYNLLEHKPELMPYLGLQRGSFVKPRERDESNLREFLAGWLDLYFGSGKLETTGIQTTEPGDLLAYSRGLLDKLDEFIAENNRHMSTYRLLAGSRIAFPKLKLGLTTAFRNFTQTDAGIALGCSEEINGGLVFENRTLDDAMLSNKFNTTSVKLVLS</sequence>
<name>A0A367XS42_9ASCO</name>
<dbReference type="EMBL" id="QLNQ01000029">
    <property type="protein sequence ID" value="RCK56428.1"/>
    <property type="molecule type" value="Genomic_DNA"/>
</dbReference>
<proteinExistence type="predicted"/>
<dbReference type="Proteomes" id="UP000253472">
    <property type="component" value="Unassembled WGS sequence"/>
</dbReference>
<comment type="caution">
    <text evidence="1">The sequence shown here is derived from an EMBL/GenBank/DDBJ whole genome shotgun (WGS) entry which is preliminary data.</text>
</comment>
<protein>
    <submittedName>
        <fullName evidence="1">Uncharacterized protein</fullName>
    </submittedName>
</protein>
<dbReference type="AlphaFoldDB" id="A0A367XS42"/>
<gene>
    <name evidence="1" type="ORF">Cantr_05097</name>
</gene>
<organism evidence="1 2">
    <name type="scientific">Candida viswanathii</name>
    <dbReference type="NCBI Taxonomy" id="5486"/>
    <lineage>
        <taxon>Eukaryota</taxon>
        <taxon>Fungi</taxon>
        <taxon>Dikarya</taxon>
        <taxon>Ascomycota</taxon>
        <taxon>Saccharomycotina</taxon>
        <taxon>Pichiomycetes</taxon>
        <taxon>Debaryomycetaceae</taxon>
        <taxon>Candida/Lodderomyces clade</taxon>
        <taxon>Candida</taxon>
    </lineage>
</organism>
<keyword evidence="2" id="KW-1185">Reference proteome</keyword>
<reference evidence="1 2" key="1">
    <citation type="submission" date="2018-06" db="EMBL/GenBank/DDBJ databases">
        <title>Whole genome sequencing of Candida tropicalis (genome annotated by CSBL at Korea University).</title>
        <authorList>
            <person name="Ahn J."/>
        </authorList>
    </citation>
    <scope>NUCLEOTIDE SEQUENCE [LARGE SCALE GENOMIC DNA]</scope>
    <source>
        <strain evidence="1 2">ATCC 20962</strain>
    </source>
</reference>
<evidence type="ECO:0000313" key="2">
    <source>
        <dbReference type="Proteomes" id="UP000253472"/>
    </source>
</evidence>